<evidence type="ECO:0000313" key="3">
    <source>
        <dbReference type="Proteomes" id="UP000055048"/>
    </source>
</evidence>
<reference evidence="2 3" key="1">
    <citation type="submission" date="2015-01" db="EMBL/GenBank/DDBJ databases">
        <title>Evolution of Trichinella species and genotypes.</title>
        <authorList>
            <person name="Korhonen P.K."/>
            <person name="Edoardo P."/>
            <person name="Giuseppe L.R."/>
            <person name="Gasser R.B."/>
        </authorList>
    </citation>
    <scope>NUCLEOTIDE SEQUENCE [LARGE SCALE GENOMIC DNA]</scope>
    <source>
        <strain evidence="2">ISS417</strain>
    </source>
</reference>
<proteinExistence type="predicted"/>
<comment type="caution">
    <text evidence="2">The sequence shown here is derived from an EMBL/GenBank/DDBJ whole genome shotgun (WGS) entry which is preliminary data.</text>
</comment>
<accession>A0A0V0TPI2</accession>
<evidence type="ECO:0000313" key="2">
    <source>
        <dbReference type="EMBL" id="KRX40923.1"/>
    </source>
</evidence>
<dbReference type="EMBL" id="JYDJ01000185">
    <property type="protein sequence ID" value="KRX40923.1"/>
    <property type="molecule type" value="Genomic_DNA"/>
</dbReference>
<dbReference type="Proteomes" id="UP000055048">
    <property type="component" value="Unassembled WGS sequence"/>
</dbReference>
<feature type="region of interest" description="Disordered" evidence="1">
    <location>
        <begin position="61"/>
        <end position="94"/>
    </location>
</feature>
<feature type="compositionally biased region" description="Polar residues" evidence="1">
    <location>
        <begin position="83"/>
        <end position="94"/>
    </location>
</feature>
<protein>
    <submittedName>
        <fullName evidence="2">Uncharacterized protein</fullName>
    </submittedName>
</protein>
<evidence type="ECO:0000256" key="1">
    <source>
        <dbReference type="SAM" id="MobiDB-lite"/>
    </source>
</evidence>
<organism evidence="2 3">
    <name type="scientific">Trichinella murrelli</name>
    <dbReference type="NCBI Taxonomy" id="144512"/>
    <lineage>
        <taxon>Eukaryota</taxon>
        <taxon>Metazoa</taxon>
        <taxon>Ecdysozoa</taxon>
        <taxon>Nematoda</taxon>
        <taxon>Enoplea</taxon>
        <taxon>Dorylaimia</taxon>
        <taxon>Trichinellida</taxon>
        <taxon>Trichinellidae</taxon>
        <taxon>Trichinella</taxon>
    </lineage>
</organism>
<sequence length="94" mass="11084">MVSEKFDNLTCGGGWKKSRNVEKEKNCKNYSNLKRHVMQNLLCIELLKVEKKDGQKIADDVERKSTLNQRKRRIDSDERFTFKPSNKQIRSNPL</sequence>
<gene>
    <name evidence="2" type="ORF">T05_14455</name>
</gene>
<name>A0A0V0TPI2_9BILA</name>
<keyword evidence="3" id="KW-1185">Reference proteome</keyword>
<dbReference type="AlphaFoldDB" id="A0A0V0TPI2"/>